<gene>
    <name evidence="1" type="ORF">LNP10_03690</name>
</gene>
<comment type="caution">
    <text evidence="1">The sequence shown here is derived from an EMBL/GenBank/DDBJ whole genome shotgun (WGS) entry which is preliminary data.</text>
</comment>
<keyword evidence="2" id="KW-1185">Reference proteome</keyword>
<evidence type="ECO:0000313" key="2">
    <source>
        <dbReference type="Proteomes" id="UP001522816"/>
    </source>
</evidence>
<dbReference type="Gene3D" id="3.40.50.300">
    <property type="entry name" value="P-loop containing nucleotide triphosphate hydrolases"/>
    <property type="match status" value="1"/>
</dbReference>
<dbReference type="RefSeq" id="WP_248596728.1">
    <property type="nucleotide sequence ID" value="NZ_JAJIAR010000006.1"/>
</dbReference>
<dbReference type="Proteomes" id="UP001522816">
    <property type="component" value="Unassembled WGS sequence"/>
</dbReference>
<name>A0ABT0HXF3_9LACO</name>
<evidence type="ECO:0000313" key="1">
    <source>
        <dbReference type="EMBL" id="MCK8611598.1"/>
    </source>
</evidence>
<reference evidence="1 2" key="1">
    <citation type="submission" date="2021-11" db="EMBL/GenBank/DDBJ databases">
        <title>Comparative genomics of bee honey and flower isolates.</title>
        <authorList>
            <person name="Bechtner J.D."/>
            <person name="Gallus M.K."/>
            <person name="Ehrmann M."/>
        </authorList>
    </citation>
    <scope>NUCLEOTIDE SEQUENCE [LARGE SCALE GENOMIC DNA]</scope>
    <source>
        <strain evidence="1 2">7</strain>
    </source>
</reference>
<dbReference type="SUPFAM" id="SSF52540">
    <property type="entry name" value="P-loop containing nucleoside triphosphate hydrolases"/>
    <property type="match status" value="1"/>
</dbReference>
<accession>A0ABT0HXF3</accession>
<organism evidence="1 2">
    <name type="scientific">Apilactobacillus nanyangensis</name>
    <dbReference type="NCBI Taxonomy" id="2799579"/>
    <lineage>
        <taxon>Bacteria</taxon>
        <taxon>Bacillati</taxon>
        <taxon>Bacillota</taxon>
        <taxon>Bacilli</taxon>
        <taxon>Lactobacillales</taxon>
        <taxon>Lactobacillaceae</taxon>
        <taxon>Apilactobacillus</taxon>
    </lineage>
</organism>
<evidence type="ECO:0008006" key="3">
    <source>
        <dbReference type="Google" id="ProtNLM"/>
    </source>
</evidence>
<proteinExistence type="predicted"/>
<dbReference type="EMBL" id="JAJIAR010000006">
    <property type="protein sequence ID" value="MCK8611598.1"/>
    <property type="molecule type" value="Genomic_DNA"/>
</dbReference>
<protein>
    <recommendedName>
        <fullName evidence="3">UDP-N-acetylglucosamine kinase</fullName>
    </recommendedName>
</protein>
<dbReference type="InterPro" id="IPR027417">
    <property type="entry name" value="P-loop_NTPase"/>
</dbReference>
<sequence length="120" mass="13683">MDPVLIILRGNAATGKTSVASKLQEQLGASNVMLVQPDISDKENDNSLMIKKLVEYGKKHFHYVILEGVLPSEMYKSTLNDLVNEFGTQQLVYYFSDSFERTLEYNKQKNQPHDIDKLKS</sequence>